<accession>M2PK52</accession>
<organism evidence="1 2">
    <name type="scientific">Ceriporiopsis subvermispora (strain B)</name>
    <name type="common">White-rot fungus</name>
    <name type="synonym">Gelatoporia subvermispora</name>
    <dbReference type="NCBI Taxonomy" id="914234"/>
    <lineage>
        <taxon>Eukaryota</taxon>
        <taxon>Fungi</taxon>
        <taxon>Dikarya</taxon>
        <taxon>Basidiomycota</taxon>
        <taxon>Agaricomycotina</taxon>
        <taxon>Agaricomycetes</taxon>
        <taxon>Polyporales</taxon>
        <taxon>Gelatoporiaceae</taxon>
        <taxon>Gelatoporia</taxon>
    </lineage>
</organism>
<dbReference type="HOGENOM" id="CLU_1192324_0_0_1"/>
<proteinExistence type="predicted"/>
<dbReference type="EMBL" id="KB445797">
    <property type="protein sequence ID" value="EMD36654.1"/>
    <property type="molecule type" value="Genomic_DNA"/>
</dbReference>
<keyword evidence="2" id="KW-1185">Reference proteome</keyword>
<reference evidence="1 2" key="1">
    <citation type="journal article" date="2012" name="Proc. Natl. Acad. Sci. U.S.A.">
        <title>Comparative genomics of Ceriporiopsis subvermispora and Phanerochaete chrysosporium provide insight into selective ligninolysis.</title>
        <authorList>
            <person name="Fernandez-Fueyo E."/>
            <person name="Ruiz-Duenas F.J."/>
            <person name="Ferreira P."/>
            <person name="Floudas D."/>
            <person name="Hibbett D.S."/>
            <person name="Canessa P."/>
            <person name="Larrondo L.F."/>
            <person name="James T.Y."/>
            <person name="Seelenfreund D."/>
            <person name="Lobos S."/>
            <person name="Polanco R."/>
            <person name="Tello M."/>
            <person name="Honda Y."/>
            <person name="Watanabe T."/>
            <person name="Watanabe T."/>
            <person name="Ryu J.S."/>
            <person name="Kubicek C.P."/>
            <person name="Schmoll M."/>
            <person name="Gaskell J."/>
            <person name="Hammel K.E."/>
            <person name="St John F.J."/>
            <person name="Vanden Wymelenberg A."/>
            <person name="Sabat G."/>
            <person name="Splinter BonDurant S."/>
            <person name="Syed K."/>
            <person name="Yadav J.S."/>
            <person name="Doddapaneni H."/>
            <person name="Subramanian V."/>
            <person name="Lavin J.L."/>
            <person name="Oguiza J.A."/>
            <person name="Perez G."/>
            <person name="Pisabarro A.G."/>
            <person name="Ramirez L."/>
            <person name="Santoyo F."/>
            <person name="Master E."/>
            <person name="Coutinho P.M."/>
            <person name="Henrissat B."/>
            <person name="Lombard V."/>
            <person name="Magnuson J.K."/>
            <person name="Kuees U."/>
            <person name="Hori C."/>
            <person name="Igarashi K."/>
            <person name="Samejima M."/>
            <person name="Held B.W."/>
            <person name="Barry K.W."/>
            <person name="LaButti K.M."/>
            <person name="Lapidus A."/>
            <person name="Lindquist E.A."/>
            <person name="Lucas S.M."/>
            <person name="Riley R."/>
            <person name="Salamov A.A."/>
            <person name="Hoffmeister D."/>
            <person name="Schwenk D."/>
            <person name="Hadar Y."/>
            <person name="Yarden O."/>
            <person name="de Vries R.P."/>
            <person name="Wiebenga A."/>
            <person name="Stenlid J."/>
            <person name="Eastwood D."/>
            <person name="Grigoriev I.V."/>
            <person name="Berka R.M."/>
            <person name="Blanchette R.A."/>
            <person name="Kersten P."/>
            <person name="Martinez A.T."/>
            <person name="Vicuna R."/>
            <person name="Cullen D."/>
        </authorList>
    </citation>
    <scope>NUCLEOTIDE SEQUENCE [LARGE SCALE GENOMIC DNA]</scope>
    <source>
        <strain evidence="1 2">B</strain>
    </source>
</reference>
<dbReference type="Proteomes" id="UP000016930">
    <property type="component" value="Unassembled WGS sequence"/>
</dbReference>
<feature type="non-terminal residue" evidence="1">
    <location>
        <position position="1"/>
    </location>
</feature>
<evidence type="ECO:0008006" key="3">
    <source>
        <dbReference type="Google" id="ProtNLM"/>
    </source>
</evidence>
<dbReference type="AlphaFoldDB" id="M2PK52"/>
<sequence length="233" mass="26160">MCRCVCKTLRDLAIPIIEKRRSLWAPSLQLSTLSRRLTDDPTLGHLLRNLAVPVSQFATFAAEFVGRIHNVESLGILAYSDEMLALRMQSRLALTQYRSVVRLRLDGVTFTTFSECIHVLCSLKNLREVTMADTSYARESCGARCTMDRPVAKDLQLQSAWFEDDKSSLLTCHLLSASRFTGTLTSLRIVWPDAHPIGSPVAYVGSRKIHQISLANPTNLRHLFLQLVIDETS</sequence>
<name>M2PK52_CERS8</name>
<gene>
    <name evidence="1" type="ORF">CERSUDRAFT_114577</name>
</gene>
<protein>
    <recommendedName>
        <fullName evidence="3">F-box domain-containing protein</fullName>
    </recommendedName>
</protein>
<evidence type="ECO:0000313" key="1">
    <source>
        <dbReference type="EMBL" id="EMD36654.1"/>
    </source>
</evidence>
<evidence type="ECO:0000313" key="2">
    <source>
        <dbReference type="Proteomes" id="UP000016930"/>
    </source>
</evidence>